<name>A0A918M2Y7_9ACTN</name>
<evidence type="ECO:0000256" key="2">
    <source>
        <dbReference type="SAM" id="Phobius"/>
    </source>
</evidence>
<organism evidence="3 4">
    <name type="scientific">Streptomyces lavendofoliae</name>
    <dbReference type="NCBI Taxonomy" id="67314"/>
    <lineage>
        <taxon>Bacteria</taxon>
        <taxon>Bacillati</taxon>
        <taxon>Actinomycetota</taxon>
        <taxon>Actinomycetes</taxon>
        <taxon>Kitasatosporales</taxon>
        <taxon>Streptomycetaceae</taxon>
        <taxon>Streptomyces</taxon>
    </lineage>
</organism>
<protein>
    <recommendedName>
        <fullName evidence="5">DoxX family protein</fullName>
    </recommendedName>
</protein>
<evidence type="ECO:0000313" key="4">
    <source>
        <dbReference type="Proteomes" id="UP000636661"/>
    </source>
</evidence>
<dbReference type="Proteomes" id="UP000636661">
    <property type="component" value="Unassembled WGS sequence"/>
</dbReference>
<proteinExistence type="predicted"/>
<feature type="transmembrane region" description="Helical" evidence="2">
    <location>
        <begin position="150"/>
        <end position="166"/>
    </location>
</feature>
<reference evidence="3" key="1">
    <citation type="journal article" date="2014" name="Int. J. Syst. Evol. Microbiol.">
        <title>Complete genome sequence of Corynebacterium casei LMG S-19264T (=DSM 44701T), isolated from a smear-ripened cheese.</title>
        <authorList>
            <consortium name="US DOE Joint Genome Institute (JGI-PGF)"/>
            <person name="Walter F."/>
            <person name="Albersmeier A."/>
            <person name="Kalinowski J."/>
            <person name="Ruckert C."/>
        </authorList>
    </citation>
    <scope>NUCLEOTIDE SEQUENCE</scope>
    <source>
        <strain evidence="3">JCM 4391</strain>
    </source>
</reference>
<dbReference type="EMBL" id="BMTP01000002">
    <property type="protein sequence ID" value="GGU26278.1"/>
    <property type="molecule type" value="Genomic_DNA"/>
</dbReference>
<comment type="caution">
    <text evidence="3">The sequence shown here is derived from an EMBL/GenBank/DDBJ whole genome shotgun (WGS) entry which is preliminary data.</text>
</comment>
<gene>
    <name evidence="3" type="ORF">GCM10010274_11350</name>
</gene>
<keyword evidence="4" id="KW-1185">Reference proteome</keyword>
<accession>A0A918M2Y7</accession>
<feature type="region of interest" description="Disordered" evidence="1">
    <location>
        <begin position="1"/>
        <end position="22"/>
    </location>
</feature>
<evidence type="ECO:0008006" key="5">
    <source>
        <dbReference type="Google" id="ProtNLM"/>
    </source>
</evidence>
<feature type="transmembrane region" description="Helical" evidence="2">
    <location>
        <begin position="83"/>
        <end position="106"/>
    </location>
</feature>
<keyword evidence="2" id="KW-1133">Transmembrane helix</keyword>
<feature type="transmembrane region" description="Helical" evidence="2">
    <location>
        <begin position="44"/>
        <end position="63"/>
    </location>
</feature>
<evidence type="ECO:0000313" key="3">
    <source>
        <dbReference type="EMBL" id="GGU26278.1"/>
    </source>
</evidence>
<reference evidence="3" key="2">
    <citation type="submission" date="2020-09" db="EMBL/GenBank/DDBJ databases">
        <authorList>
            <person name="Sun Q."/>
            <person name="Ohkuma M."/>
        </authorList>
    </citation>
    <scope>NUCLEOTIDE SEQUENCE</scope>
    <source>
        <strain evidence="3">JCM 4391</strain>
    </source>
</reference>
<dbReference type="RefSeq" id="WP_229890590.1">
    <property type="nucleotide sequence ID" value="NZ_BMTP01000002.1"/>
</dbReference>
<evidence type="ECO:0000256" key="1">
    <source>
        <dbReference type="SAM" id="MobiDB-lite"/>
    </source>
</evidence>
<dbReference type="AlphaFoldDB" id="A0A918M2Y7"/>
<keyword evidence="2" id="KW-0812">Transmembrane</keyword>
<feature type="transmembrane region" description="Helical" evidence="2">
    <location>
        <begin position="118"/>
        <end position="138"/>
    </location>
</feature>
<sequence length="171" mass="17919">MTSPSGPADDPPTAPGTAPRLRPRTGLRERLLPLALNYRRGGTAVLRASVGVVYCWFGVLKLFPGASAAESVAVKAMTELTLGLLPSGMCLTLLALTEVAIGLCLVTGRLLRAALTAFFLHMAGVFAALILLAGDMWSTYGLVPTLEGQYVIKNIVLIAAGLLVAADEITR</sequence>
<keyword evidence="2" id="KW-0472">Membrane</keyword>